<dbReference type="GO" id="GO:0009986">
    <property type="term" value="C:cell surface"/>
    <property type="evidence" value="ECO:0007669"/>
    <property type="project" value="UniProtKB-SubCell"/>
</dbReference>
<dbReference type="GO" id="GO:0000015">
    <property type="term" value="C:phosphopyruvate hydratase complex"/>
    <property type="evidence" value="ECO:0007669"/>
    <property type="project" value="InterPro"/>
</dbReference>
<evidence type="ECO:0000313" key="15">
    <source>
        <dbReference type="Proteomes" id="UP000309128"/>
    </source>
</evidence>
<feature type="binding site" evidence="9">
    <location>
        <position position="398"/>
    </location>
    <ligand>
        <name>(2R)-2-phosphoglycerate</name>
        <dbReference type="ChEBI" id="CHEBI:58289"/>
    </ligand>
</feature>
<feature type="active site" description="Proton donor" evidence="9 10">
    <location>
        <position position="215"/>
    </location>
</feature>
<feature type="binding site" evidence="9">
    <location>
        <position position="347"/>
    </location>
    <ligand>
        <name>(2R)-2-phosphoglycerate</name>
        <dbReference type="ChEBI" id="CHEBI:58289"/>
    </ligand>
</feature>
<comment type="catalytic activity">
    <reaction evidence="9">
        <text>(2R)-2-phosphoglycerate = phosphoenolpyruvate + H2O</text>
        <dbReference type="Rhea" id="RHEA:10164"/>
        <dbReference type="ChEBI" id="CHEBI:15377"/>
        <dbReference type="ChEBI" id="CHEBI:58289"/>
        <dbReference type="ChEBI" id="CHEBI:58702"/>
        <dbReference type="EC" id="4.2.1.11"/>
    </reaction>
</comment>
<dbReference type="GO" id="GO:0004634">
    <property type="term" value="F:phosphopyruvate hydratase activity"/>
    <property type="evidence" value="ECO:0007669"/>
    <property type="project" value="UniProtKB-UniRule"/>
</dbReference>
<dbReference type="SMART" id="SM01193">
    <property type="entry name" value="Enolase_N"/>
    <property type="match status" value="1"/>
</dbReference>
<dbReference type="SUPFAM" id="SSF54826">
    <property type="entry name" value="Enolase N-terminal domain-like"/>
    <property type="match status" value="1"/>
</dbReference>
<organism evidence="14 15">
    <name type="scientific">Nonomuraea turkmeniaca</name>
    <dbReference type="NCBI Taxonomy" id="103838"/>
    <lineage>
        <taxon>Bacteria</taxon>
        <taxon>Bacillati</taxon>
        <taxon>Actinomycetota</taxon>
        <taxon>Actinomycetes</taxon>
        <taxon>Streptosporangiales</taxon>
        <taxon>Streptosporangiaceae</taxon>
        <taxon>Nonomuraea</taxon>
    </lineage>
</organism>
<evidence type="ECO:0000256" key="9">
    <source>
        <dbReference type="HAMAP-Rule" id="MF_00318"/>
    </source>
</evidence>
<comment type="caution">
    <text evidence="14">The sequence shown here is derived from an EMBL/GenBank/DDBJ whole genome shotgun (WGS) entry which is preliminary data.</text>
</comment>
<dbReference type="PANTHER" id="PTHR11902">
    <property type="entry name" value="ENOLASE"/>
    <property type="match status" value="1"/>
</dbReference>
<keyword evidence="9" id="KW-0963">Cytoplasm</keyword>
<name>A0A5S4FVT8_9ACTN</name>
<protein>
    <recommendedName>
        <fullName evidence="4 9">Enolase</fullName>
        <ecNumber evidence="3 9">4.2.1.11</ecNumber>
    </recommendedName>
    <alternativeName>
        <fullName evidence="9">2-phospho-D-glycerate hydro-lyase</fullName>
    </alternativeName>
    <alternativeName>
        <fullName evidence="9">2-phosphoglycerate dehydratase</fullName>
    </alternativeName>
</protein>
<feature type="binding site" evidence="9 11">
    <location>
        <position position="295"/>
    </location>
    <ligand>
        <name>Mg(2+)</name>
        <dbReference type="ChEBI" id="CHEBI:18420"/>
    </ligand>
</feature>
<dbReference type="NCBIfam" id="TIGR01060">
    <property type="entry name" value="eno"/>
    <property type="match status" value="1"/>
</dbReference>
<dbReference type="HAMAP" id="MF_00318">
    <property type="entry name" value="Enolase"/>
    <property type="match status" value="1"/>
</dbReference>
<dbReference type="Proteomes" id="UP000309128">
    <property type="component" value="Unassembled WGS sequence"/>
</dbReference>
<dbReference type="GO" id="GO:0000287">
    <property type="term" value="F:magnesium ion binding"/>
    <property type="evidence" value="ECO:0007669"/>
    <property type="project" value="UniProtKB-UniRule"/>
</dbReference>
<proteinExistence type="inferred from homology"/>
<evidence type="ECO:0000259" key="13">
    <source>
        <dbReference type="SMART" id="SM01193"/>
    </source>
</evidence>
<keyword evidence="5 9" id="KW-0964">Secreted</keyword>
<dbReference type="GO" id="GO:0006096">
    <property type="term" value="P:glycolytic process"/>
    <property type="evidence" value="ECO:0007669"/>
    <property type="project" value="UniProtKB-UniRule"/>
</dbReference>
<dbReference type="CDD" id="cd03313">
    <property type="entry name" value="enolase"/>
    <property type="match status" value="1"/>
</dbReference>
<keyword evidence="7 9" id="KW-0324">Glycolysis</keyword>
<gene>
    <name evidence="9" type="primary">eno</name>
    <name evidence="14" type="ORF">ETD86_05330</name>
</gene>
<dbReference type="Pfam" id="PF03952">
    <property type="entry name" value="Enolase_N"/>
    <property type="match status" value="1"/>
</dbReference>
<dbReference type="AlphaFoldDB" id="A0A5S4FVT8"/>
<evidence type="ECO:0000256" key="10">
    <source>
        <dbReference type="PIRSR" id="PIRSR001400-1"/>
    </source>
</evidence>
<dbReference type="OrthoDB" id="9804716at2"/>
<dbReference type="PRINTS" id="PR00148">
    <property type="entry name" value="ENOLASE"/>
</dbReference>
<feature type="binding site" evidence="9">
    <location>
        <position position="173"/>
    </location>
    <ligand>
        <name>(2R)-2-phosphoglycerate</name>
        <dbReference type="ChEBI" id="CHEBI:58289"/>
    </ligand>
</feature>
<dbReference type="SMART" id="SM01192">
    <property type="entry name" value="Enolase_C"/>
    <property type="match status" value="1"/>
</dbReference>
<dbReference type="EC" id="4.2.1.11" evidence="3 9"/>
<dbReference type="EMBL" id="VCKY01000012">
    <property type="protein sequence ID" value="TMR24211.1"/>
    <property type="molecule type" value="Genomic_DNA"/>
</dbReference>
<comment type="pathway">
    <text evidence="1 9">Carbohydrate degradation; glycolysis; pyruvate from D-glyceraldehyde 3-phosphate: step 4/5.</text>
</comment>
<feature type="active site" description="Proton acceptor" evidence="9 10">
    <location>
        <position position="347"/>
    </location>
</feature>
<dbReference type="SUPFAM" id="SSF51604">
    <property type="entry name" value="Enolase C-terminal domain-like"/>
    <property type="match status" value="1"/>
</dbReference>
<reference evidence="14 15" key="1">
    <citation type="submission" date="2019-05" db="EMBL/GenBank/DDBJ databases">
        <title>Draft genome sequence of Nonomuraea turkmeniaca DSM 43926.</title>
        <authorList>
            <person name="Saricaoglu S."/>
            <person name="Isik K."/>
        </authorList>
    </citation>
    <scope>NUCLEOTIDE SEQUENCE [LARGE SCALE GENOMIC DNA]</scope>
    <source>
        <strain evidence="14 15">DSM 43926</strain>
    </source>
</reference>
<evidence type="ECO:0000256" key="3">
    <source>
        <dbReference type="ARBA" id="ARBA00012058"/>
    </source>
</evidence>
<evidence type="ECO:0000256" key="11">
    <source>
        <dbReference type="PIRSR" id="PIRSR001400-3"/>
    </source>
</evidence>
<feature type="binding site" evidence="9 11">
    <location>
        <position position="322"/>
    </location>
    <ligand>
        <name>Mg(2+)</name>
        <dbReference type="ChEBI" id="CHEBI:18420"/>
    </ligand>
</feature>
<evidence type="ECO:0000256" key="1">
    <source>
        <dbReference type="ARBA" id="ARBA00005031"/>
    </source>
</evidence>
<dbReference type="Gene3D" id="3.30.390.10">
    <property type="entry name" value="Enolase-like, N-terminal domain"/>
    <property type="match status" value="1"/>
</dbReference>
<keyword evidence="6 9" id="KW-0460">Magnesium</keyword>
<comment type="function">
    <text evidence="9">Catalyzes the reversible conversion of 2-phosphoglycerate (2-PG) into phosphoenolpyruvate (PEP). It is essential for the degradation of carbohydrates via glycolysis.</text>
</comment>
<keyword evidence="9 11" id="KW-0479">Metal-binding</keyword>
<comment type="similarity">
    <text evidence="2 9">Belongs to the enolase family.</text>
</comment>
<feature type="domain" description="Enolase N-terminal" evidence="13">
    <location>
        <begin position="13"/>
        <end position="143"/>
    </location>
</feature>
<dbReference type="Pfam" id="PF00113">
    <property type="entry name" value="Enolase_C"/>
    <property type="match status" value="1"/>
</dbReference>
<dbReference type="PANTHER" id="PTHR11902:SF1">
    <property type="entry name" value="ENOLASE"/>
    <property type="match status" value="1"/>
</dbReference>
<accession>A0A5S4FVT8</accession>
<evidence type="ECO:0000259" key="12">
    <source>
        <dbReference type="SMART" id="SM01192"/>
    </source>
</evidence>
<dbReference type="InterPro" id="IPR020810">
    <property type="entry name" value="Enolase_C"/>
</dbReference>
<feature type="domain" description="Enolase C-terminal TIM barrel" evidence="12">
    <location>
        <begin position="149"/>
        <end position="433"/>
    </location>
</feature>
<keyword evidence="15" id="KW-1185">Reference proteome</keyword>
<dbReference type="UniPathway" id="UPA00109">
    <property type="reaction ID" value="UER00187"/>
</dbReference>
<keyword evidence="14" id="KW-0670">Pyruvate</keyword>
<feature type="binding site" evidence="9">
    <location>
        <position position="377"/>
    </location>
    <ligand>
        <name>(2R)-2-phosphoglycerate</name>
        <dbReference type="ChEBI" id="CHEBI:58289"/>
    </ligand>
</feature>
<evidence type="ECO:0000313" key="14">
    <source>
        <dbReference type="EMBL" id="TMR24211.1"/>
    </source>
</evidence>
<evidence type="ECO:0000256" key="5">
    <source>
        <dbReference type="ARBA" id="ARBA00022525"/>
    </source>
</evidence>
<evidence type="ECO:0000256" key="8">
    <source>
        <dbReference type="ARBA" id="ARBA00023239"/>
    </source>
</evidence>
<comment type="cofactor">
    <cofactor evidence="11">
        <name>Mg(2+)</name>
        <dbReference type="ChEBI" id="CHEBI:18420"/>
    </cofactor>
    <text evidence="11">Mg(2+) is required for catalysis and for stabilizing the dimer.</text>
</comment>
<feature type="binding site" evidence="9 11">
    <location>
        <position position="253"/>
    </location>
    <ligand>
        <name>Mg(2+)</name>
        <dbReference type="ChEBI" id="CHEBI:18420"/>
    </ligand>
</feature>
<dbReference type="Gene3D" id="3.20.20.120">
    <property type="entry name" value="Enolase-like C-terminal domain"/>
    <property type="match status" value="1"/>
</dbReference>
<dbReference type="InterPro" id="IPR029017">
    <property type="entry name" value="Enolase-like_N"/>
</dbReference>
<dbReference type="PIRSF" id="PIRSF001400">
    <property type="entry name" value="Enolase"/>
    <property type="match status" value="1"/>
</dbReference>
<keyword evidence="8 9" id="KW-0456">Lyase</keyword>
<dbReference type="InterPro" id="IPR020811">
    <property type="entry name" value="Enolase_N"/>
</dbReference>
<dbReference type="InterPro" id="IPR036849">
    <property type="entry name" value="Enolase-like_C_sf"/>
</dbReference>
<evidence type="ECO:0000256" key="7">
    <source>
        <dbReference type="ARBA" id="ARBA00023152"/>
    </source>
</evidence>
<feature type="binding site" evidence="9">
    <location>
        <position position="376"/>
    </location>
    <ligand>
        <name>(2R)-2-phosphoglycerate</name>
        <dbReference type="ChEBI" id="CHEBI:58289"/>
    </ligand>
</feature>
<dbReference type="GO" id="GO:0005576">
    <property type="term" value="C:extracellular region"/>
    <property type="evidence" value="ECO:0007669"/>
    <property type="project" value="UniProtKB-SubCell"/>
</dbReference>
<comment type="subcellular location">
    <subcellularLocation>
        <location evidence="9">Cytoplasm</location>
    </subcellularLocation>
    <subcellularLocation>
        <location evidence="9">Secreted</location>
    </subcellularLocation>
    <subcellularLocation>
        <location evidence="9">Cell surface</location>
    </subcellularLocation>
    <text evidence="9">Fractions of enolase are present in both the cytoplasm and on the cell surface.</text>
</comment>
<sequence>MYPSGGVVCAFHIIDLGAMQILDSRGRPTLSVTLTLAGGATGWAGVPSGLSTGTKEAVELRDGDMSRYGGAGVSRAAALVTGSIFHRLKGRPWHSLADVDQALIELDGTAAKSRLGGNATVGVSMATARAVAASQGQQLWEFLSPYTVRPRLPVPHFNLVSGGMLASNQLDFQEFMIAPIGAPSMAEAVRAGAEIYAVLRRNLAAAGRPTGQGDDGGFAPDFTHPREVLAALVEAIDDAGYTPARDQVAIALDPAASRFRRADGAYQVAGERLSSLELIELYAELAADYPIWSIEDGLAEDDTGGWRQLTDRLGERLQLVGDDVFVTNPAIIEQGITAGIANAALIKVDQVGTVTETLQAMEVCRKHEYARMVSHRSGETVDDFIAELAVAGGCGQVKSGAPARGERVIKYNRLLHIASQRPDLPYGLAEPGGR</sequence>
<dbReference type="SFLD" id="SFLDS00001">
    <property type="entry name" value="Enolase"/>
    <property type="match status" value="1"/>
</dbReference>
<comment type="cofactor">
    <cofactor evidence="9">
        <name>Mg(2+)</name>
        <dbReference type="ChEBI" id="CHEBI:18420"/>
    </cofactor>
    <text evidence="9">Binds a second Mg(2+) ion via substrate during catalysis.</text>
</comment>
<evidence type="ECO:0000256" key="2">
    <source>
        <dbReference type="ARBA" id="ARBA00009604"/>
    </source>
</evidence>
<evidence type="ECO:0000256" key="6">
    <source>
        <dbReference type="ARBA" id="ARBA00022842"/>
    </source>
</evidence>
<evidence type="ECO:0000256" key="4">
    <source>
        <dbReference type="ARBA" id="ARBA00017068"/>
    </source>
</evidence>
<dbReference type="InterPro" id="IPR000941">
    <property type="entry name" value="Enolase"/>
</dbReference>